<keyword evidence="2" id="KW-1133">Transmembrane helix</keyword>
<evidence type="ECO:0000256" key="2">
    <source>
        <dbReference type="SAM" id="Phobius"/>
    </source>
</evidence>
<evidence type="ECO:0000256" key="1">
    <source>
        <dbReference type="SAM" id="MobiDB-lite"/>
    </source>
</evidence>
<keyword evidence="2" id="KW-0812">Transmembrane</keyword>
<protein>
    <submittedName>
        <fullName evidence="3">Uncharacterized protein</fullName>
    </submittedName>
</protein>
<organism evidence="3 4">
    <name type="scientific">Entomortierella parvispora</name>
    <dbReference type="NCBI Taxonomy" id="205924"/>
    <lineage>
        <taxon>Eukaryota</taxon>
        <taxon>Fungi</taxon>
        <taxon>Fungi incertae sedis</taxon>
        <taxon>Mucoromycota</taxon>
        <taxon>Mortierellomycotina</taxon>
        <taxon>Mortierellomycetes</taxon>
        <taxon>Mortierellales</taxon>
        <taxon>Mortierellaceae</taxon>
        <taxon>Entomortierella</taxon>
    </lineage>
</organism>
<dbReference type="OrthoDB" id="2431312at2759"/>
<gene>
    <name evidence="3" type="ORF">EMPS_06002</name>
</gene>
<feature type="region of interest" description="Disordered" evidence="1">
    <location>
        <begin position="327"/>
        <end position="353"/>
    </location>
</feature>
<evidence type="ECO:0000313" key="4">
    <source>
        <dbReference type="Proteomes" id="UP000827284"/>
    </source>
</evidence>
<feature type="region of interest" description="Disordered" evidence="1">
    <location>
        <begin position="389"/>
        <end position="408"/>
    </location>
</feature>
<name>A0A9P3LX14_9FUNG</name>
<keyword evidence="4" id="KW-1185">Reference proteome</keyword>
<reference evidence="3" key="2">
    <citation type="journal article" date="2022" name="Microbiol. Resour. Announc.">
        <title>Whole-Genome Sequence of Entomortierella parvispora E1425, a Mucoromycotan Fungus Associated with Burkholderiaceae-Related Endosymbiotic Bacteria.</title>
        <authorList>
            <person name="Herlambang A."/>
            <person name="Guo Y."/>
            <person name="Takashima Y."/>
            <person name="Narisawa K."/>
            <person name="Ohta H."/>
            <person name="Nishizawa T."/>
        </authorList>
    </citation>
    <scope>NUCLEOTIDE SEQUENCE</scope>
    <source>
        <strain evidence="3">E1425</strain>
    </source>
</reference>
<feature type="compositionally biased region" description="Polar residues" evidence="1">
    <location>
        <begin position="520"/>
        <end position="575"/>
    </location>
</feature>
<dbReference type="EMBL" id="BQFW01000008">
    <property type="protein sequence ID" value="GJJ73644.1"/>
    <property type="molecule type" value="Genomic_DNA"/>
</dbReference>
<keyword evidence="2" id="KW-0472">Membrane</keyword>
<proteinExistence type="predicted"/>
<dbReference type="AlphaFoldDB" id="A0A9P3LX14"/>
<sequence>MSIPSYSNACIAPSLSGTSVYLVGVPAANEGTLEVNLINLSSIESPTATFVNQSSFFVWNSAAPKACFAYPGNLGDTNSPVVMQQFGVNSYFTNIYPNGTIDFPTNFQSMGYVSPKLFSFTGAVGTLNWYTAMTNASSLLTNSPWVGVRLNATLGVNSTRDYDISTFPTTSALLSVGTYVASSNTPAQGYHVVFDNQGAGIIYTTLDSSAPIFTSLDRVLTLSSPTPVNMGGIILTSNAFSLTMGSVGYILDKASDGSTVLYSITPGTSSQLQRVSIPGNVPTFSSILTATPLGNQIITFGSSSNGASTFYSFNTVTNAWSGTALVKPNIPSTPGGGNSGGNGGSGSNGGNSGNSSKTPIGAIVGGVVGGLVVIALIAFFVIRHRRRPAKPTQLAAAPTSYQDPSKMHNPAATPLMDQNYVLQQQQMAQNQMVQQQPYQQQPYQQPYQQQQVPMPQQQAPLPQQPYGVQPQQQDLYAFQTQPLSPVQHQGTPVIFQAQTSEPYTYTPPTLVPAAEPVSPNIFQPQNSESSPSATYNQSSYVGPTSSVHSPMTPASQAYTPTSSHTPSNPQFTPAQGDSYAL</sequence>
<comment type="caution">
    <text evidence="3">The sequence shown here is derived from an EMBL/GenBank/DDBJ whole genome shotgun (WGS) entry which is preliminary data.</text>
</comment>
<feature type="compositionally biased region" description="Gly residues" evidence="1">
    <location>
        <begin position="334"/>
        <end position="352"/>
    </location>
</feature>
<feature type="region of interest" description="Disordered" evidence="1">
    <location>
        <begin position="505"/>
        <end position="581"/>
    </location>
</feature>
<accession>A0A9P3LX14</accession>
<feature type="transmembrane region" description="Helical" evidence="2">
    <location>
        <begin position="360"/>
        <end position="382"/>
    </location>
</feature>
<evidence type="ECO:0000313" key="3">
    <source>
        <dbReference type="EMBL" id="GJJ73644.1"/>
    </source>
</evidence>
<dbReference type="Proteomes" id="UP000827284">
    <property type="component" value="Unassembled WGS sequence"/>
</dbReference>
<reference evidence="3" key="1">
    <citation type="submission" date="2021-11" db="EMBL/GenBank/DDBJ databases">
        <authorList>
            <person name="Herlambang A."/>
            <person name="Guo Y."/>
            <person name="Takashima Y."/>
            <person name="Nishizawa T."/>
        </authorList>
    </citation>
    <scope>NUCLEOTIDE SEQUENCE</scope>
    <source>
        <strain evidence="3">E1425</strain>
    </source>
</reference>
<feature type="region of interest" description="Disordered" evidence="1">
    <location>
        <begin position="432"/>
        <end position="468"/>
    </location>
</feature>